<name>A0A1D6I800_MAIZE</name>
<reference evidence="2" key="1">
    <citation type="submission" date="2015-12" db="EMBL/GenBank/DDBJ databases">
        <title>Update maize B73 reference genome by single molecule sequencing technologies.</title>
        <authorList>
            <consortium name="Maize Genome Sequencing Project"/>
            <person name="Ware D."/>
        </authorList>
    </citation>
    <scope>NUCLEOTIDE SEQUENCE [LARGE SCALE GENOMIC DNA]</scope>
    <source>
        <tissue evidence="2">Seedling</tissue>
    </source>
</reference>
<proteinExistence type="predicted"/>
<dbReference type="AlphaFoldDB" id="A0A1D6I800"/>
<organism evidence="2">
    <name type="scientific">Zea mays</name>
    <name type="common">Maize</name>
    <dbReference type="NCBI Taxonomy" id="4577"/>
    <lineage>
        <taxon>Eukaryota</taxon>
        <taxon>Viridiplantae</taxon>
        <taxon>Streptophyta</taxon>
        <taxon>Embryophyta</taxon>
        <taxon>Tracheophyta</taxon>
        <taxon>Spermatophyta</taxon>
        <taxon>Magnoliopsida</taxon>
        <taxon>Liliopsida</taxon>
        <taxon>Poales</taxon>
        <taxon>Poaceae</taxon>
        <taxon>PACMAD clade</taxon>
        <taxon>Panicoideae</taxon>
        <taxon>Andropogonodae</taxon>
        <taxon>Andropogoneae</taxon>
        <taxon>Tripsacinae</taxon>
        <taxon>Zea</taxon>
    </lineage>
</organism>
<protein>
    <submittedName>
        <fullName evidence="2">Uncharacterized protein</fullName>
    </submittedName>
</protein>
<dbReference type="EMBL" id="CM007650">
    <property type="protein sequence ID" value="ONM56169.1"/>
    <property type="molecule type" value="Genomic_DNA"/>
</dbReference>
<sequence>MGHGPASDDDDDGDDGSSSKASHTQLMRCSCSALAMHDSGGRLQKHVLLKRDNGDVVSFSSPSISDT</sequence>
<evidence type="ECO:0000256" key="1">
    <source>
        <dbReference type="SAM" id="MobiDB-lite"/>
    </source>
</evidence>
<accession>A0A1D6I800</accession>
<evidence type="ECO:0000313" key="2">
    <source>
        <dbReference type="EMBL" id="ONM56169.1"/>
    </source>
</evidence>
<feature type="region of interest" description="Disordered" evidence="1">
    <location>
        <begin position="1"/>
        <end position="24"/>
    </location>
</feature>
<dbReference type="EMBL" id="CM007650">
    <property type="protein sequence ID" value="ONM56173.1"/>
    <property type="molecule type" value="Genomic_DNA"/>
</dbReference>
<gene>
    <name evidence="2" type="ORF">ZEAMMB73_Zm00001d021028</name>
</gene>